<accession>A0ACD1ADN3</accession>
<sequence>MKKLKKMTLNINGADRMFICDPEKDTLATVIRRLGLTGTKVGCGTGVCGSCSLILNGKVIRSCTKKIKTLEEYSTVTTIEGIGTPTHLHPLQVAFMNHGAVQCGFCSPGFIVSAYALLEDNPAPTREDVRDWFQKHRNICRCTGYKQIVNAVMEAAKVLRGECDIEDIKVKLPENKEYYGLPLVRPAALAKVCGVCDYGDDIELKMPESTLHVVMVQPKVAHHAKILKINTEEAEKMPGVYKIITHKDVKGSNRLNFFQFSPRCLATEQTHILLAEDKIFNYGDIVALVAADTKEHAREAAAKVTIDFEQLPEYLNYLEAAMPDAMRIHDDHPNVWSAQPTIKGTGHETPALFDEAPHVVEGSFHSTREPHMPIEGDTVQAYWGDDGMLTVHCKAMAIYANIGDIAEATGVPAEQVRVVQNPTGATFGWGIAGATYSLAAIACMACDDLPVAFSMTYGEFMAFSGKRAPSYTNARLACDEEGKILAAEWDCGLDHGAYNELGDDLTWRPARFMFFPYNVPNVMGLTRVACTNHAYGTAYRGYGSPQAYTASEALMDMMAEKLGLDPFEIRWRNIARPGDLNINSYPFVNYPMEKIMEIMKPIYDKAVERCKAEDTPEKRRGVGIAWGGYNVTEGSADQCTIALELREDGKFVKYDTWQDQGQGGDVGSLQCTLEALKPLGVSIDDIVLIQNDSKYCPDSGATASSRQHYMNSKTSKMAADQLIAAMTKPDGTYRTHAEMVAEGIPTKYEVQYLNPSDPDLCDLDPNTGVGNPTPDFTYAMFLSEVEVDTRTGKTTVISYTCVDDVGVIGNIDSVNGQAYGGLSHCIGFALSENYDDVKKHNNPLGAGIPTIKDIPDDFNIIHLVTPREKNPFGSSGASEAFQSAGHMAVINAIYNACGVRIYELPASPEKVKAGLEKLANGETINPPKKYFLGSDFYEEMEYIKNNPV</sequence>
<proteinExistence type="predicted"/>
<gene>
    <name evidence="1" type="ORF">FRZ06_15450</name>
</gene>
<reference evidence="1" key="1">
    <citation type="submission" date="2019-08" db="EMBL/GenBank/DDBJ databases">
        <title>Genome sequence of Clostridiales bacterium MT110.</title>
        <authorList>
            <person name="Cao J."/>
        </authorList>
    </citation>
    <scope>NUCLEOTIDE SEQUENCE</scope>
    <source>
        <strain evidence="1">MT110</strain>
    </source>
</reference>
<evidence type="ECO:0000313" key="1">
    <source>
        <dbReference type="EMBL" id="QOX64637.1"/>
    </source>
</evidence>
<dbReference type="EMBL" id="CP042469">
    <property type="protein sequence ID" value="QOX64637.1"/>
    <property type="molecule type" value="Genomic_DNA"/>
</dbReference>
<organism evidence="1 2">
    <name type="scientific">Anoxybacterium hadale</name>
    <dbReference type="NCBI Taxonomy" id="3408580"/>
    <lineage>
        <taxon>Bacteria</taxon>
        <taxon>Bacillati</taxon>
        <taxon>Bacillota</taxon>
        <taxon>Clostridia</taxon>
        <taxon>Peptostreptococcales</taxon>
        <taxon>Anaerovoracaceae</taxon>
        <taxon>Anoxybacterium</taxon>
    </lineage>
</organism>
<dbReference type="Proteomes" id="UP000594014">
    <property type="component" value="Chromosome"/>
</dbReference>
<keyword evidence="2" id="KW-1185">Reference proteome</keyword>
<protein>
    <submittedName>
        <fullName evidence="1">Molybdopterin-dependent oxidoreductase</fullName>
    </submittedName>
</protein>
<name>A0ACD1ADN3_9FIRM</name>
<evidence type="ECO:0000313" key="2">
    <source>
        <dbReference type="Proteomes" id="UP000594014"/>
    </source>
</evidence>